<reference evidence="2" key="2">
    <citation type="submission" date="2022-10" db="EMBL/GenBank/DDBJ databases">
        <authorList>
            <consortium name="ENA_rothamsted_submissions"/>
            <consortium name="culmorum"/>
            <person name="King R."/>
        </authorList>
    </citation>
    <scope>NUCLEOTIDE SEQUENCE</scope>
</reference>
<sequence>MTTGSTGAVFFLGTRAHYQVLQQPETRSFDVENGNTSTETIYQNPSVQQLWPADQRPDDRNWNYHDKSEISVSEEKDKAEMGNRSKKSSKRRQSEATLCENDNEMRPALLNDIGDR</sequence>
<dbReference type="Proteomes" id="UP001153714">
    <property type="component" value="Chromosome 6"/>
</dbReference>
<dbReference type="OrthoDB" id="7425386at2759"/>
<accession>A0A9N9WJK8</accession>
<reference evidence="2" key="1">
    <citation type="submission" date="2021-12" db="EMBL/GenBank/DDBJ databases">
        <authorList>
            <person name="King R."/>
        </authorList>
    </citation>
    <scope>NUCLEOTIDE SEQUENCE</scope>
</reference>
<organism evidence="2 3">
    <name type="scientific">Diatraea saccharalis</name>
    <name type="common">sugarcane borer</name>
    <dbReference type="NCBI Taxonomy" id="40085"/>
    <lineage>
        <taxon>Eukaryota</taxon>
        <taxon>Metazoa</taxon>
        <taxon>Ecdysozoa</taxon>
        <taxon>Arthropoda</taxon>
        <taxon>Hexapoda</taxon>
        <taxon>Insecta</taxon>
        <taxon>Pterygota</taxon>
        <taxon>Neoptera</taxon>
        <taxon>Endopterygota</taxon>
        <taxon>Lepidoptera</taxon>
        <taxon>Glossata</taxon>
        <taxon>Ditrysia</taxon>
        <taxon>Pyraloidea</taxon>
        <taxon>Crambidae</taxon>
        <taxon>Crambinae</taxon>
        <taxon>Diatraea</taxon>
    </lineage>
</organism>
<gene>
    <name evidence="2" type="ORF">DIATSA_LOCUS11635</name>
</gene>
<keyword evidence="3" id="KW-1185">Reference proteome</keyword>
<dbReference type="EMBL" id="OU893337">
    <property type="protein sequence ID" value="CAG9794241.1"/>
    <property type="molecule type" value="Genomic_DNA"/>
</dbReference>
<feature type="compositionally biased region" description="Polar residues" evidence="1">
    <location>
        <begin position="33"/>
        <end position="49"/>
    </location>
</feature>
<protein>
    <submittedName>
        <fullName evidence="2">Uncharacterized protein</fullName>
    </submittedName>
</protein>
<evidence type="ECO:0000313" key="2">
    <source>
        <dbReference type="EMBL" id="CAG9794241.1"/>
    </source>
</evidence>
<proteinExistence type="predicted"/>
<dbReference type="AlphaFoldDB" id="A0A9N9WJK8"/>
<feature type="compositionally biased region" description="Basic and acidic residues" evidence="1">
    <location>
        <begin position="55"/>
        <end position="83"/>
    </location>
</feature>
<feature type="region of interest" description="Disordered" evidence="1">
    <location>
        <begin position="27"/>
        <end position="116"/>
    </location>
</feature>
<name>A0A9N9WJK8_9NEOP</name>
<evidence type="ECO:0000313" key="3">
    <source>
        <dbReference type="Proteomes" id="UP001153714"/>
    </source>
</evidence>
<evidence type="ECO:0000256" key="1">
    <source>
        <dbReference type="SAM" id="MobiDB-lite"/>
    </source>
</evidence>